<dbReference type="Proteomes" id="UP001183414">
    <property type="component" value="Unassembled WGS sequence"/>
</dbReference>
<feature type="domain" description="AB hydrolase-1" evidence="1">
    <location>
        <begin position="39"/>
        <end position="278"/>
    </location>
</feature>
<comment type="caution">
    <text evidence="2">The sequence shown here is derived from an EMBL/GenBank/DDBJ whole genome shotgun (WGS) entry which is preliminary data.</text>
</comment>
<keyword evidence="3" id="KW-1185">Reference proteome</keyword>
<reference evidence="3" key="1">
    <citation type="submission" date="2023-07" db="EMBL/GenBank/DDBJ databases">
        <title>30 novel species of actinomycetes from the DSMZ collection.</title>
        <authorList>
            <person name="Nouioui I."/>
        </authorList>
    </citation>
    <scope>NUCLEOTIDE SEQUENCE [LARGE SCALE GENOMIC DNA]</scope>
    <source>
        <strain evidence="3">DSM 42041</strain>
    </source>
</reference>
<dbReference type="InterPro" id="IPR000073">
    <property type="entry name" value="AB_hydrolase_1"/>
</dbReference>
<keyword evidence="2" id="KW-0378">Hydrolase</keyword>
<sequence length="288" mass="30737">MSRPPLLELPHGARAHRLPTARGPFAVHEMGSATRGTALLIPGFTGSKEDFIGLLEPLAHEGYRVVAVDGRGQYETGGPRDENAYAPEELAADVLAVAETLKAEHPLHLVGHSLGGLVARAAVFRDRTPFASLTLMSSGPGAVCTAQQSRLKMLLGALPVMEMEDVWRAMRELDPPEAADDLTPPAVAEFLHHRWLANVPEQLIATAQQLLTEPDRTAELAELAATGMPVHVLSGELDYAWPVPQIDALATAIGARRTVITGAEHSPNADQPQQTAQALLAGWAVPAR</sequence>
<dbReference type="Pfam" id="PF12697">
    <property type="entry name" value="Abhydrolase_6"/>
    <property type="match status" value="1"/>
</dbReference>
<dbReference type="Gene3D" id="3.40.50.1820">
    <property type="entry name" value="alpha/beta hydrolase"/>
    <property type="match status" value="1"/>
</dbReference>
<organism evidence="2 3">
    <name type="scientific">Streptomyces hazeniae</name>
    <dbReference type="NCBI Taxonomy" id="3075538"/>
    <lineage>
        <taxon>Bacteria</taxon>
        <taxon>Bacillati</taxon>
        <taxon>Actinomycetota</taxon>
        <taxon>Actinomycetes</taxon>
        <taxon>Kitasatosporales</taxon>
        <taxon>Streptomycetaceae</taxon>
        <taxon>Streptomyces</taxon>
    </lineage>
</organism>
<accession>A0ABU2NM04</accession>
<dbReference type="PANTHER" id="PTHR43433">
    <property type="entry name" value="HYDROLASE, ALPHA/BETA FOLD FAMILY PROTEIN"/>
    <property type="match status" value="1"/>
</dbReference>
<evidence type="ECO:0000259" key="1">
    <source>
        <dbReference type="Pfam" id="PF12697"/>
    </source>
</evidence>
<name>A0ABU2NM04_9ACTN</name>
<evidence type="ECO:0000313" key="3">
    <source>
        <dbReference type="Proteomes" id="UP001183414"/>
    </source>
</evidence>
<gene>
    <name evidence="2" type="ORF">RM572_04400</name>
</gene>
<dbReference type="InterPro" id="IPR050471">
    <property type="entry name" value="AB_hydrolase"/>
</dbReference>
<dbReference type="PANTHER" id="PTHR43433:SF5">
    <property type="entry name" value="AB HYDROLASE-1 DOMAIN-CONTAINING PROTEIN"/>
    <property type="match status" value="1"/>
</dbReference>
<dbReference type="GO" id="GO:0016787">
    <property type="term" value="F:hydrolase activity"/>
    <property type="evidence" value="ECO:0007669"/>
    <property type="project" value="UniProtKB-KW"/>
</dbReference>
<dbReference type="SUPFAM" id="SSF53474">
    <property type="entry name" value="alpha/beta-Hydrolases"/>
    <property type="match status" value="1"/>
</dbReference>
<dbReference type="EMBL" id="JAVREQ010000002">
    <property type="protein sequence ID" value="MDT0378016.1"/>
    <property type="molecule type" value="Genomic_DNA"/>
</dbReference>
<evidence type="ECO:0000313" key="2">
    <source>
        <dbReference type="EMBL" id="MDT0378016.1"/>
    </source>
</evidence>
<protein>
    <submittedName>
        <fullName evidence="2">Alpha/beta hydrolase</fullName>
    </submittedName>
</protein>
<dbReference type="RefSeq" id="WP_311671939.1">
    <property type="nucleotide sequence ID" value="NZ_JAVREQ010000002.1"/>
</dbReference>
<dbReference type="InterPro" id="IPR029058">
    <property type="entry name" value="AB_hydrolase_fold"/>
</dbReference>
<proteinExistence type="predicted"/>